<accession>A8WM53</accession>
<sequence>MNEDELVDICTFLKCDPSNPLDPNSESNGPCYFPNPCSSEPYTGPPFPREKVLEELKTRSLEGYIEHCLLSGDQQMLVIMKNVQSILEKTGNEQQRAVFGDQAEVATNIAEHCWPHFESIKTFQNFRTIMISKILLIFLIFIFLNPQINCAEVLKMLKIFGKVLDFDLIEGKFDENCTQTCFSDSDCILAFFNQNSNYQLFFYNSTETLKVEETNRDDGFFVSFKTKITTSDPDFCPIESEISPQIFLGEDPISWTKTSDSTWQFNKCVGNWKMFKRTDPDITVCMQVFFIKKGTTQKEAEDYCSSMGYKVTGVASVNETKWIFDNAGKWLPQWDYYQGVWIDGERKTPGMNNQAVRAGKLFGGV</sequence>
<gene>
    <name evidence="3 5" type="ORF">CBG00017</name>
    <name evidence="3" type="ORF">CBG_00017</name>
</gene>
<keyword evidence="4" id="KW-1185">Reference proteome</keyword>
<evidence type="ECO:0000259" key="2">
    <source>
        <dbReference type="SMART" id="SM00605"/>
    </source>
</evidence>
<dbReference type="SMART" id="SM00605">
    <property type="entry name" value="CW"/>
    <property type="match status" value="1"/>
</dbReference>
<keyword evidence="1" id="KW-0812">Transmembrane</keyword>
<dbReference type="PANTHER" id="PTHR47629">
    <property type="entry name" value="C-TYPE LECTIN-RELATED"/>
    <property type="match status" value="1"/>
</dbReference>
<dbReference type="PANTHER" id="PTHR47629:SF5">
    <property type="entry name" value="C-TYPE LECTIN-RELATED"/>
    <property type="match status" value="1"/>
</dbReference>
<evidence type="ECO:0000256" key="1">
    <source>
        <dbReference type="SAM" id="Phobius"/>
    </source>
</evidence>
<dbReference type="RefSeq" id="XP_045091452.1">
    <property type="nucleotide sequence ID" value="XM_045244512.1"/>
</dbReference>
<organism evidence="3 4">
    <name type="scientific">Caenorhabditis briggsae</name>
    <dbReference type="NCBI Taxonomy" id="6238"/>
    <lineage>
        <taxon>Eukaryota</taxon>
        <taxon>Metazoa</taxon>
        <taxon>Ecdysozoa</taxon>
        <taxon>Nematoda</taxon>
        <taxon>Chromadorea</taxon>
        <taxon>Rhabditida</taxon>
        <taxon>Rhabditina</taxon>
        <taxon>Rhabditomorpha</taxon>
        <taxon>Rhabditoidea</taxon>
        <taxon>Rhabditidae</taxon>
        <taxon>Peloderinae</taxon>
        <taxon>Caenorhabditis</taxon>
    </lineage>
</organism>
<evidence type="ECO:0000313" key="4">
    <source>
        <dbReference type="Proteomes" id="UP000008549"/>
    </source>
</evidence>
<protein>
    <submittedName>
        <fullName evidence="3">Protein CBG00017</fullName>
    </submittedName>
</protein>
<reference evidence="3 4" key="2">
    <citation type="journal article" date="2011" name="PLoS Genet.">
        <title>Caenorhabditis briggsae recombinant inbred line genotypes reveal inter-strain incompatibility and the evolution of recombination.</title>
        <authorList>
            <person name="Ross J.A."/>
            <person name="Koboldt D.C."/>
            <person name="Staisch J.E."/>
            <person name="Chamberlin H.M."/>
            <person name="Gupta B.P."/>
            <person name="Miller R.D."/>
            <person name="Baird S.E."/>
            <person name="Haag E.S."/>
        </authorList>
    </citation>
    <scope>NUCLEOTIDE SEQUENCE [LARGE SCALE GENOMIC DNA]</scope>
    <source>
        <strain evidence="3 4">AF16</strain>
    </source>
</reference>
<dbReference type="WormBase" id="CBG00017">
    <property type="protein sequence ID" value="CBP44896"/>
    <property type="gene ID" value="WBGene00023532"/>
</dbReference>
<dbReference type="Pfam" id="PF08277">
    <property type="entry name" value="PAN_3"/>
    <property type="match status" value="1"/>
</dbReference>
<dbReference type="AlphaFoldDB" id="A8WM53"/>
<dbReference type="GeneID" id="8584634"/>
<dbReference type="InParanoid" id="A8WM53"/>
<dbReference type="InterPro" id="IPR006583">
    <property type="entry name" value="PAN-3_domain"/>
</dbReference>
<keyword evidence="1" id="KW-1133">Transmembrane helix</keyword>
<dbReference type="CTD" id="8584634"/>
<dbReference type="Proteomes" id="UP000008549">
    <property type="component" value="Unassembled WGS sequence"/>
</dbReference>
<dbReference type="KEGG" id="cbr:CBG_00017"/>
<dbReference type="EMBL" id="HE601477">
    <property type="protein sequence ID" value="CAP21557.2"/>
    <property type="molecule type" value="Genomic_DNA"/>
</dbReference>
<evidence type="ECO:0000313" key="3">
    <source>
        <dbReference type="EMBL" id="CAP21557.2"/>
    </source>
</evidence>
<dbReference type="InterPro" id="IPR016187">
    <property type="entry name" value="CTDL_fold"/>
</dbReference>
<feature type="transmembrane region" description="Helical" evidence="1">
    <location>
        <begin position="126"/>
        <end position="144"/>
    </location>
</feature>
<dbReference type="eggNOG" id="KOG4297">
    <property type="taxonomic scope" value="Eukaryota"/>
</dbReference>
<dbReference type="SUPFAM" id="SSF56436">
    <property type="entry name" value="C-type lectin-like"/>
    <property type="match status" value="1"/>
</dbReference>
<feature type="domain" description="PAN-3" evidence="2">
    <location>
        <begin position="135"/>
        <end position="264"/>
    </location>
</feature>
<reference evidence="3 4" key="1">
    <citation type="journal article" date="2003" name="PLoS Biol.">
        <title>The genome sequence of Caenorhabditis briggsae: a platform for comparative genomics.</title>
        <authorList>
            <person name="Stein L.D."/>
            <person name="Bao Z."/>
            <person name="Blasiar D."/>
            <person name="Blumenthal T."/>
            <person name="Brent M.R."/>
            <person name="Chen N."/>
            <person name="Chinwalla A."/>
            <person name="Clarke L."/>
            <person name="Clee C."/>
            <person name="Coghlan A."/>
            <person name="Coulson A."/>
            <person name="D'Eustachio P."/>
            <person name="Fitch D.H."/>
            <person name="Fulton L.A."/>
            <person name="Fulton R.E."/>
            <person name="Griffiths-Jones S."/>
            <person name="Harris T.W."/>
            <person name="Hillier L.W."/>
            <person name="Kamath R."/>
            <person name="Kuwabara P.E."/>
            <person name="Mardis E.R."/>
            <person name="Marra M.A."/>
            <person name="Miner T.L."/>
            <person name="Minx P."/>
            <person name="Mullikin J.C."/>
            <person name="Plumb R.W."/>
            <person name="Rogers J."/>
            <person name="Schein J.E."/>
            <person name="Sohrmann M."/>
            <person name="Spieth J."/>
            <person name="Stajich J.E."/>
            <person name="Wei C."/>
            <person name="Willey D."/>
            <person name="Wilson R.K."/>
            <person name="Durbin R."/>
            <person name="Waterston R.H."/>
        </authorList>
    </citation>
    <scope>NUCLEOTIDE SEQUENCE [LARGE SCALE GENOMIC DNA]</scope>
    <source>
        <strain evidence="3 4">AF16</strain>
    </source>
</reference>
<keyword evidence="1" id="KW-0472">Membrane</keyword>
<evidence type="ECO:0000313" key="5">
    <source>
        <dbReference type="WormBase" id="CBG00017"/>
    </source>
</evidence>
<dbReference type="HOGENOM" id="CLU_759175_0_0_1"/>
<proteinExistence type="predicted"/>
<name>A8WM53_CAEBR</name>
<dbReference type="FunCoup" id="A8WM53">
    <property type="interactions" value="244"/>
</dbReference>